<proteinExistence type="predicted"/>
<sequence>MAWPDVMIPMVRILINDYDNTNYEYSDDRLQIVLVTAAKLVQQE</sequence>
<dbReference type="EMBL" id="MT143477">
    <property type="protein sequence ID" value="QJA97262.1"/>
    <property type="molecule type" value="Genomic_DNA"/>
</dbReference>
<evidence type="ECO:0000313" key="1">
    <source>
        <dbReference type="EMBL" id="QJA97262.1"/>
    </source>
</evidence>
<organism evidence="1">
    <name type="scientific">viral metagenome</name>
    <dbReference type="NCBI Taxonomy" id="1070528"/>
    <lineage>
        <taxon>unclassified sequences</taxon>
        <taxon>metagenomes</taxon>
        <taxon>organismal metagenomes</taxon>
    </lineage>
</organism>
<protein>
    <submittedName>
        <fullName evidence="1">Uncharacterized protein</fullName>
    </submittedName>
</protein>
<gene>
    <name evidence="1" type="ORF">MM415B06454_0012</name>
</gene>
<dbReference type="AlphaFoldDB" id="A0A6M3LUT4"/>
<reference evidence="1" key="1">
    <citation type="submission" date="2020-03" db="EMBL/GenBank/DDBJ databases">
        <title>The deep terrestrial virosphere.</title>
        <authorList>
            <person name="Holmfeldt K."/>
            <person name="Nilsson E."/>
            <person name="Simone D."/>
            <person name="Lopez-Fernandez M."/>
            <person name="Wu X."/>
            <person name="de Brujin I."/>
            <person name="Lundin D."/>
            <person name="Andersson A."/>
            <person name="Bertilsson S."/>
            <person name="Dopson M."/>
        </authorList>
    </citation>
    <scope>NUCLEOTIDE SEQUENCE</scope>
    <source>
        <strain evidence="1">MM415B06454</strain>
    </source>
</reference>
<accession>A0A6M3LUT4</accession>
<name>A0A6M3LUT4_9ZZZZ</name>